<dbReference type="InterPro" id="IPR043502">
    <property type="entry name" value="DNA/RNA_pol_sf"/>
</dbReference>
<keyword evidence="4" id="KW-1185">Reference proteome</keyword>
<dbReference type="Proteomes" id="UP001160148">
    <property type="component" value="Unassembled WGS sequence"/>
</dbReference>
<dbReference type="SUPFAM" id="SSF56672">
    <property type="entry name" value="DNA/RNA polymerases"/>
    <property type="match status" value="1"/>
</dbReference>
<evidence type="ECO:0000256" key="1">
    <source>
        <dbReference type="SAM" id="SignalP"/>
    </source>
</evidence>
<feature type="domain" description="Reverse transcriptase" evidence="2">
    <location>
        <begin position="15"/>
        <end position="287"/>
    </location>
</feature>
<dbReference type="PANTHER" id="PTHR33332">
    <property type="entry name" value="REVERSE TRANSCRIPTASE DOMAIN-CONTAINING PROTEIN"/>
    <property type="match status" value="1"/>
</dbReference>
<dbReference type="GO" id="GO:0071897">
    <property type="term" value="P:DNA biosynthetic process"/>
    <property type="evidence" value="ECO:0007669"/>
    <property type="project" value="UniProtKB-ARBA"/>
</dbReference>
<dbReference type="Pfam" id="PF00078">
    <property type="entry name" value="RVT_1"/>
    <property type="match status" value="1"/>
</dbReference>
<dbReference type="EMBL" id="CARXXK010000002">
    <property type="protein sequence ID" value="CAI6359452.1"/>
    <property type="molecule type" value="Genomic_DNA"/>
</dbReference>
<reference evidence="3 4" key="1">
    <citation type="submission" date="2023-01" db="EMBL/GenBank/DDBJ databases">
        <authorList>
            <person name="Whitehead M."/>
        </authorList>
    </citation>
    <scope>NUCLEOTIDE SEQUENCE [LARGE SCALE GENOMIC DNA]</scope>
</reference>
<dbReference type="CDD" id="cd01650">
    <property type="entry name" value="RT_nLTR_like"/>
    <property type="match status" value="1"/>
</dbReference>
<dbReference type="PROSITE" id="PS50878">
    <property type="entry name" value="RT_POL"/>
    <property type="match status" value="1"/>
</dbReference>
<protein>
    <recommendedName>
        <fullName evidence="2">Reverse transcriptase domain-containing protein</fullName>
    </recommendedName>
</protein>
<sequence>MNGLGQGNTDCFISLSLLLLQLVQMFCHSSMDLNQDQHTTEGYRPISLLNTMSKIIEKMVNNRLIWYLEKHNLLSPHQHGFRKNRSTNDILVSLHTDIADALVNKQNIILVSLDLKKAYDTVWRHRVLKIIQKLNIHGNMLKFINNHIRERTFQVKIKSTLSDPFANENGVVQGSSISVTLFLIAINEMTTQVPPPTMIKLFADDALIYCKGKNVSSIKNQLQLTLDKLSKWSLETGFSFSPNKTKCILFTHQRKIVKPNIQFENKTLDYSDNVKILGLIFDKKLNW</sequence>
<evidence type="ECO:0000313" key="3">
    <source>
        <dbReference type="EMBL" id="CAI6359452.1"/>
    </source>
</evidence>
<evidence type="ECO:0000259" key="2">
    <source>
        <dbReference type="PROSITE" id="PS50878"/>
    </source>
</evidence>
<feature type="chain" id="PRO_5043908935" description="Reverse transcriptase domain-containing protein" evidence="1">
    <location>
        <begin position="26"/>
        <end position="287"/>
    </location>
</feature>
<organism evidence="3 4">
    <name type="scientific">Macrosiphum euphorbiae</name>
    <name type="common">potato aphid</name>
    <dbReference type="NCBI Taxonomy" id="13131"/>
    <lineage>
        <taxon>Eukaryota</taxon>
        <taxon>Metazoa</taxon>
        <taxon>Ecdysozoa</taxon>
        <taxon>Arthropoda</taxon>
        <taxon>Hexapoda</taxon>
        <taxon>Insecta</taxon>
        <taxon>Pterygota</taxon>
        <taxon>Neoptera</taxon>
        <taxon>Paraneoptera</taxon>
        <taxon>Hemiptera</taxon>
        <taxon>Sternorrhyncha</taxon>
        <taxon>Aphidomorpha</taxon>
        <taxon>Aphidoidea</taxon>
        <taxon>Aphididae</taxon>
        <taxon>Macrosiphini</taxon>
        <taxon>Macrosiphum</taxon>
    </lineage>
</organism>
<feature type="signal peptide" evidence="1">
    <location>
        <begin position="1"/>
        <end position="25"/>
    </location>
</feature>
<gene>
    <name evidence="3" type="ORF">MEUPH1_LOCUS14860</name>
</gene>
<dbReference type="InterPro" id="IPR000477">
    <property type="entry name" value="RT_dom"/>
</dbReference>
<proteinExistence type="predicted"/>
<accession>A0AAV0WUB5</accession>
<dbReference type="AlphaFoldDB" id="A0AAV0WUB5"/>
<evidence type="ECO:0000313" key="4">
    <source>
        <dbReference type="Proteomes" id="UP001160148"/>
    </source>
</evidence>
<name>A0AAV0WUB5_9HEMI</name>
<keyword evidence="1" id="KW-0732">Signal</keyword>
<comment type="caution">
    <text evidence="3">The sequence shown here is derived from an EMBL/GenBank/DDBJ whole genome shotgun (WGS) entry which is preliminary data.</text>
</comment>